<evidence type="ECO:0000256" key="3">
    <source>
        <dbReference type="SAM" id="SignalP"/>
    </source>
</evidence>
<dbReference type="InterPro" id="IPR023346">
    <property type="entry name" value="Lysozyme-like_dom_sf"/>
</dbReference>
<dbReference type="Pfam" id="PF00760">
    <property type="entry name" value="Cucumo_coat"/>
    <property type="match status" value="1"/>
</dbReference>
<evidence type="ECO:0000259" key="4">
    <source>
        <dbReference type="Pfam" id="PF01464"/>
    </source>
</evidence>
<dbReference type="Pfam" id="PF14718">
    <property type="entry name" value="SLT_L"/>
    <property type="match status" value="1"/>
</dbReference>
<dbReference type="Gene3D" id="1.25.20.10">
    <property type="entry name" value="Bacterial muramidases"/>
    <property type="match status" value="1"/>
</dbReference>
<dbReference type="InterPro" id="IPR008258">
    <property type="entry name" value="Transglycosylase_SLT_dom_1"/>
</dbReference>
<accession>A0A1Y6E688</accession>
<evidence type="ECO:0000256" key="1">
    <source>
        <dbReference type="ARBA" id="ARBA00007734"/>
    </source>
</evidence>
<dbReference type="GO" id="GO:0004553">
    <property type="term" value="F:hydrolase activity, hydrolyzing O-glycosyl compounds"/>
    <property type="evidence" value="ECO:0007669"/>
    <property type="project" value="InterPro"/>
</dbReference>
<dbReference type="GO" id="GO:0000270">
    <property type="term" value="P:peptidoglycan metabolic process"/>
    <property type="evidence" value="ECO:0007669"/>
    <property type="project" value="InterPro"/>
</dbReference>
<dbReference type="InterPro" id="IPR000189">
    <property type="entry name" value="Transglyc_AS"/>
</dbReference>
<proteinExistence type="inferred from homology"/>
<keyword evidence="2 3" id="KW-0732">Signal</keyword>
<feature type="signal peptide" evidence="3">
    <location>
        <begin position="1"/>
        <end position="29"/>
    </location>
</feature>
<keyword evidence="7" id="KW-1185">Reference proteome</keyword>
<evidence type="ECO:0000313" key="6">
    <source>
        <dbReference type="EMBL" id="SMQ58255.1"/>
    </source>
</evidence>
<name>A0A1Y6E688_9GAMM</name>
<dbReference type="RefSeq" id="WP_086433295.1">
    <property type="nucleotide sequence ID" value="NZ_FXWH01000001.1"/>
</dbReference>
<dbReference type="Proteomes" id="UP000194450">
    <property type="component" value="Unassembled WGS sequence"/>
</dbReference>
<dbReference type="GO" id="GO:0042597">
    <property type="term" value="C:periplasmic space"/>
    <property type="evidence" value="ECO:0007669"/>
    <property type="project" value="InterPro"/>
</dbReference>
<evidence type="ECO:0000259" key="5">
    <source>
        <dbReference type="Pfam" id="PF14718"/>
    </source>
</evidence>
<dbReference type="EMBL" id="FXWH01000001">
    <property type="protein sequence ID" value="SMQ58255.1"/>
    <property type="molecule type" value="Genomic_DNA"/>
</dbReference>
<dbReference type="PANTHER" id="PTHR37423:SF5">
    <property type="entry name" value="SOLUBLE LYTIC MUREIN TRANSGLYCOSYLASE"/>
    <property type="match status" value="1"/>
</dbReference>
<dbReference type="CDD" id="cd13401">
    <property type="entry name" value="Slt70-like"/>
    <property type="match status" value="1"/>
</dbReference>
<feature type="chain" id="PRO_5013323244" evidence="3">
    <location>
        <begin position="30"/>
        <end position="656"/>
    </location>
</feature>
<dbReference type="SUPFAM" id="SSF48435">
    <property type="entry name" value="Bacterial muramidases"/>
    <property type="match status" value="1"/>
</dbReference>
<evidence type="ECO:0000256" key="2">
    <source>
        <dbReference type="ARBA" id="ARBA00022729"/>
    </source>
</evidence>
<dbReference type="InterPro" id="IPR008939">
    <property type="entry name" value="Lytic_TGlycosylase_superhlx_U"/>
</dbReference>
<organism evidence="6 7">
    <name type="scientific">Pseudidiomarina planktonica</name>
    <dbReference type="NCBI Taxonomy" id="1323738"/>
    <lineage>
        <taxon>Bacteria</taxon>
        <taxon>Pseudomonadati</taxon>
        <taxon>Pseudomonadota</taxon>
        <taxon>Gammaproteobacteria</taxon>
        <taxon>Alteromonadales</taxon>
        <taxon>Idiomarinaceae</taxon>
        <taxon>Pseudidiomarina</taxon>
    </lineage>
</organism>
<dbReference type="PANTHER" id="PTHR37423">
    <property type="entry name" value="SOLUBLE LYTIC MUREIN TRANSGLYCOSYLASE-RELATED"/>
    <property type="match status" value="1"/>
</dbReference>
<dbReference type="GO" id="GO:0008933">
    <property type="term" value="F:peptidoglycan lytic transglycosylase activity"/>
    <property type="evidence" value="ECO:0007669"/>
    <property type="project" value="InterPro"/>
</dbReference>
<reference evidence="7" key="1">
    <citation type="submission" date="2017-04" db="EMBL/GenBank/DDBJ databases">
        <authorList>
            <person name="Varghese N."/>
            <person name="Submissions S."/>
        </authorList>
    </citation>
    <scope>NUCLEOTIDE SEQUENCE [LARGE SCALE GENOMIC DNA]</scope>
</reference>
<dbReference type="PROSITE" id="PS00922">
    <property type="entry name" value="TRANSGLYCOSYLASE"/>
    <property type="match status" value="1"/>
</dbReference>
<protein>
    <submittedName>
        <fullName evidence="6">Soluble lytic murein transglycosylase</fullName>
    </submittedName>
</protein>
<comment type="similarity">
    <text evidence="1">Belongs to the transglycosylase Slt family.</text>
</comment>
<dbReference type="AlphaFoldDB" id="A0A1Y6E688"/>
<dbReference type="Gene3D" id="1.10.530.10">
    <property type="match status" value="1"/>
</dbReference>
<feature type="domain" description="Transglycosylase SLT" evidence="4">
    <location>
        <begin position="506"/>
        <end position="604"/>
    </location>
</feature>
<dbReference type="OrthoDB" id="92254at2"/>
<feature type="domain" description="Lytic transglycosylase superhelical linker" evidence="5">
    <location>
        <begin position="423"/>
        <end position="488"/>
    </location>
</feature>
<dbReference type="Gene3D" id="1.10.1240.20">
    <property type="entry name" value="Lytic transglycosylase, superhelical linker domain"/>
    <property type="match status" value="1"/>
</dbReference>
<evidence type="ECO:0000313" key="7">
    <source>
        <dbReference type="Proteomes" id="UP000194450"/>
    </source>
</evidence>
<dbReference type="InterPro" id="IPR012289">
    <property type="entry name" value="Lytic_TGlycosylase_superhlx_L"/>
</dbReference>
<dbReference type="Pfam" id="PF01464">
    <property type="entry name" value="SLT"/>
    <property type="match status" value="1"/>
</dbReference>
<dbReference type="SUPFAM" id="SSF53955">
    <property type="entry name" value="Lysozyme-like"/>
    <property type="match status" value="1"/>
</dbReference>
<sequence>MLKLLFTARFLVALSVASSSVLLAPMSVADTQTSASAVTSEQLEQQRELFRKAEYAARRGRLSEYRLLLNELGDYPLTPYLELERLQQVGYLANEDRVLDFLKAYDGTPLDWQLRQPWLDYLASNNEQTRFLRDFKPPGTTEHRCYNLQFQFQQQLMPGEAFHRAVGQLWLTGESLPSACDKILKWWADAGHRTPDMVWQRVKLAAEGGNHTLLPYLAGLLPAEQTYLAHVYHMMRRDPSKVTRLSLFQAGEDTAEQAAIATYAYGRLIWRDPDLALQNWPEAEEFFEFSAEQLDEVTQKFALALSNKNHPESSVWQAKVPLHNASEAVLQWRLADLLRQQDFSTLSQLINQLPAAVAQGNQWRYWQARALLEQGDELAAQALLQQLAQERHYYGFMAAAHLQLPASLEAKNIEYSPLQLDIVRQHPAAIRAYEFLQMGRGLEARREWNYLLSQLTAEQQQHAAVLANEWEWHDQAIFGLAAIGHFDAVQLRFPLAYYDVLSSFSKNAGIDESWALAITRRESAFRADAFSSAGARGLMQILPSTAKYLHKQDVSRTQLHAPGFNVRLGTRYLGELQTRMQDNWVLATASYNAGIYRVREWLPETAMPVDIWIETIPYKETREYVKNVLAYQQIYSMLLGDNRNLFNELVDMNIRR</sequence>
<dbReference type="GO" id="GO:0016020">
    <property type="term" value="C:membrane"/>
    <property type="evidence" value="ECO:0007669"/>
    <property type="project" value="InterPro"/>
</dbReference>
<gene>
    <name evidence="6" type="ORF">SAMN06297229_0085</name>
</gene>
<dbReference type="InterPro" id="IPR037061">
    <property type="entry name" value="Lytic_TGlycoase_superhlx_L_sf"/>
</dbReference>